<dbReference type="GO" id="GO:0005524">
    <property type="term" value="F:ATP binding"/>
    <property type="evidence" value="ECO:0007669"/>
    <property type="project" value="UniProtKB-KW"/>
</dbReference>
<evidence type="ECO:0000313" key="1">
    <source>
        <dbReference type="EMBL" id="WVX81868.1"/>
    </source>
</evidence>
<keyword evidence="1" id="KW-0547">Nucleotide-binding</keyword>
<keyword evidence="2" id="KW-1185">Reference proteome</keyword>
<name>A0ABZ2CEC6_9BACI</name>
<protein>
    <submittedName>
        <fullName evidence="1">ATP-binding protein</fullName>
    </submittedName>
</protein>
<dbReference type="Proteomes" id="UP001357223">
    <property type="component" value="Chromosome"/>
</dbReference>
<reference evidence="1 2" key="1">
    <citation type="submission" date="2023-10" db="EMBL/GenBank/DDBJ databases">
        <title>Niallia locisalis sp.nov. isolated from a salt pond sample.</title>
        <authorList>
            <person name="Li X.-J."/>
            <person name="Dong L."/>
        </authorList>
    </citation>
    <scope>NUCLEOTIDE SEQUENCE [LARGE SCALE GENOMIC DNA]</scope>
    <source>
        <strain evidence="1 2">DSM 29761</strain>
    </source>
</reference>
<organism evidence="1 2">
    <name type="scientific">Niallia oryzisoli</name>
    <dbReference type="NCBI Taxonomy" id="1737571"/>
    <lineage>
        <taxon>Bacteria</taxon>
        <taxon>Bacillati</taxon>
        <taxon>Bacillota</taxon>
        <taxon>Bacilli</taxon>
        <taxon>Bacillales</taxon>
        <taxon>Bacillaceae</taxon>
        <taxon>Niallia</taxon>
    </lineage>
</organism>
<gene>
    <name evidence="1" type="ORF">R4Z09_02140</name>
</gene>
<keyword evidence="1" id="KW-0067">ATP-binding</keyword>
<dbReference type="EMBL" id="CP137640">
    <property type="protein sequence ID" value="WVX81868.1"/>
    <property type="molecule type" value="Genomic_DNA"/>
</dbReference>
<proteinExistence type="predicted"/>
<accession>A0ABZ2CEC6</accession>
<sequence length="241" mass="25934">MKRDITVVPVNERESLVIASDNSGGIGLKESDLVQAPYEIVSYFSLRVAAMECIAAGGEPFSVFIHNFCEEKSWQAIIAGVERGLDELGMKSAVQISGSTESNFQLLQSALGTIVMGKRNQEYMEKDVSIGAMKLAVIGSPLVGEEVLDRRDEVLPLSLFKDMSLLNGVVLLPVGSKGIFHELKVMTGDEALALESISCDVDLLKTSGPSTCILAAFPALLEPVVKEMAAGLYHSLEIEVK</sequence>
<dbReference type="RefSeq" id="WP_338450778.1">
    <property type="nucleotide sequence ID" value="NZ_CP137640.1"/>
</dbReference>
<evidence type="ECO:0000313" key="2">
    <source>
        <dbReference type="Proteomes" id="UP001357223"/>
    </source>
</evidence>